<proteinExistence type="predicted"/>
<dbReference type="Proteomes" id="UP000298652">
    <property type="component" value="Chromosome 6"/>
</dbReference>
<dbReference type="Gramene" id="TKW09857">
    <property type="protein sequence ID" value="TKW09857"/>
    <property type="gene ID" value="SEVIR_6G128700v2"/>
</dbReference>
<gene>
    <name evidence="1" type="ORF">SEVIR_6G128700v2</name>
</gene>
<dbReference type="OMA" id="ILLMVET"/>
<dbReference type="AlphaFoldDB" id="A0A4U6UHA0"/>
<reference evidence="1" key="1">
    <citation type="submission" date="2019-03" db="EMBL/GenBank/DDBJ databases">
        <title>WGS assembly of Setaria viridis.</title>
        <authorList>
            <person name="Huang P."/>
            <person name="Jenkins J."/>
            <person name="Grimwood J."/>
            <person name="Barry K."/>
            <person name="Healey A."/>
            <person name="Mamidi S."/>
            <person name="Sreedasyam A."/>
            <person name="Shu S."/>
            <person name="Feldman M."/>
            <person name="Wu J."/>
            <person name="Yu Y."/>
            <person name="Chen C."/>
            <person name="Johnson J."/>
            <person name="Rokhsar D."/>
            <person name="Baxter I."/>
            <person name="Schmutz J."/>
            <person name="Brutnell T."/>
            <person name="Kellogg E."/>
        </authorList>
    </citation>
    <scope>NUCLEOTIDE SEQUENCE [LARGE SCALE GENOMIC DNA]</scope>
</reference>
<evidence type="ECO:0008006" key="3">
    <source>
        <dbReference type="Google" id="ProtNLM"/>
    </source>
</evidence>
<dbReference type="EMBL" id="CM016557">
    <property type="protein sequence ID" value="TKW09857.1"/>
    <property type="molecule type" value="Genomic_DNA"/>
</dbReference>
<evidence type="ECO:0000313" key="2">
    <source>
        <dbReference type="Proteomes" id="UP000298652"/>
    </source>
</evidence>
<dbReference type="SUPFAM" id="SSF56219">
    <property type="entry name" value="DNase I-like"/>
    <property type="match status" value="1"/>
</dbReference>
<dbReference type="InterPro" id="IPR036691">
    <property type="entry name" value="Endo/exonu/phosph_ase_sf"/>
</dbReference>
<dbReference type="PANTHER" id="PTHR35218">
    <property type="entry name" value="RNASE H DOMAIN-CONTAINING PROTEIN"/>
    <property type="match status" value="1"/>
</dbReference>
<sequence length="205" mass="23981">MNILSWNCQGLRRSQTVQELVCLVRIHSPKIVFLSKTRQSDDWVRNLRWRLELQNCLTIKGEGKGGGVALFWDEGLTVDLQSMGEHHIDVLLKMSLSAPWLMIGDSNEAMWSFEHFSSTRRRERQMLDFWEVLSYCELYDIGFSGIPWTYDNKQEGEHNHLVSSRSDHCPILLMVETKWREPRQRRCMRLLGLVLGGNMRGIFPN</sequence>
<dbReference type="Gene3D" id="3.60.10.10">
    <property type="entry name" value="Endonuclease/exonuclease/phosphatase"/>
    <property type="match status" value="1"/>
</dbReference>
<keyword evidence="2" id="KW-1185">Reference proteome</keyword>
<organism evidence="1 2">
    <name type="scientific">Setaria viridis</name>
    <name type="common">Green bristlegrass</name>
    <name type="synonym">Setaria italica subsp. viridis</name>
    <dbReference type="NCBI Taxonomy" id="4556"/>
    <lineage>
        <taxon>Eukaryota</taxon>
        <taxon>Viridiplantae</taxon>
        <taxon>Streptophyta</taxon>
        <taxon>Embryophyta</taxon>
        <taxon>Tracheophyta</taxon>
        <taxon>Spermatophyta</taxon>
        <taxon>Magnoliopsida</taxon>
        <taxon>Liliopsida</taxon>
        <taxon>Poales</taxon>
        <taxon>Poaceae</taxon>
        <taxon>PACMAD clade</taxon>
        <taxon>Panicoideae</taxon>
        <taxon>Panicodae</taxon>
        <taxon>Paniceae</taxon>
        <taxon>Cenchrinae</taxon>
        <taxon>Setaria</taxon>
    </lineage>
</organism>
<accession>A0A4U6UHA0</accession>
<evidence type="ECO:0000313" key="1">
    <source>
        <dbReference type="EMBL" id="TKW09857.1"/>
    </source>
</evidence>
<dbReference type="PANTHER" id="PTHR35218:SF9">
    <property type="entry name" value="ENDONUCLEASE_EXONUCLEASE_PHOSPHATASE DOMAIN-CONTAINING PROTEIN"/>
    <property type="match status" value="1"/>
</dbReference>
<name>A0A4U6UHA0_SETVI</name>
<protein>
    <recommendedName>
        <fullName evidence="3">Endonuclease/exonuclease/phosphatase domain-containing protein</fullName>
    </recommendedName>
</protein>